<dbReference type="GO" id="GO:0061630">
    <property type="term" value="F:ubiquitin protein ligase activity"/>
    <property type="evidence" value="ECO:0007669"/>
    <property type="project" value="TreeGrafter"/>
</dbReference>
<accession>A0A3P6PZA1</accession>
<dbReference type="GO" id="GO:0006974">
    <property type="term" value="P:DNA damage response"/>
    <property type="evidence" value="ECO:0007669"/>
    <property type="project" value="TreeGrafter"/>
</dbReference>
<sequence>MSRKYFALKLSTTLKLNTESQPPPSTSQWTPSDSACSTSALSSFSDGSSNGPPLGALELQICLSASVLNDLSAVPSAAYVNINNVMAWFFPDHVERLAADEIDEECTMKTKEDCDGFLRLLSKRRPEVSNWKLKTDSIVPILRPYQVDAVRFMISRELHAQLDYSNEEFFLRIPADPPFYYSRFTGTVFDVDCLPTEPPFHVPPGGILADEMGLGKTVELLALIMTHQRNDPEAPQMDSRPQQERTCVECVLDEVVSAVVAGIDGALPLQKSRTAWKAR</sequence>
<dbReference type="Pfam" id="PF00176">
    <property type="entry name" value="SNF2-rel_dom"/>
    <property type="match status" value="1"/>
</dbReference>
<evidence type="ECO:0000259" key="1">
    <source>
        <dbReference type="Pfam" id="PF00176"/>
    </source>
</evidence>
<dbReference type="InterPro" id="IPR052583">
    <property type="entry name" value="ATP-helicase/E3_Ub-Ligase"/>
</dbReference>
<gene>
    <name evidence="2" type="ORF">ASIM_LOCUS5266</name>
</gene>
<dbReference type="Proteomes" id="UP000267096">
    <property type="component" value="Unassembled WGS sequence"/>
</dbReference>
<dbReference type="GO" id="GO:0005634">
    <property type="term" value="C:nucleus"/>
    <property type="evidence" value="ECO:0007669"/>
    <property type="project" value="TreeGrafter"/>
</dbReference>
<dbReference type="SUPFAM" id="SSF52540">
    <property type="entry name" value="P-loop containing nucleoside triphosphate hydrolases"/>
    <property type="match status" value="1"/>
</dbReference>
<organism evidence="2 3">
    <name type="scientific">Anisakis simplex</name>
    <name type="common">Herring worm</name>
    <dbReference type="NCBI Taxonomy" id="6269"/>
    <lineage>
        <taxon>Eukaryota</taxon>
        <taxon>Metazoa</taxon>
        <taxon>Ecdysozoa</taxon>
        <taxon>Nematoda</taxon>
        <taxon>Chromadorea</taxon>
        <taxon>Rhabditida</taxon>
        <taxon>Spirurina</taxon>
        <taxon>Ascaridomorpha</taxon>
        <taxon>Ascaridoidea</taxon>
        <taxon>Anisakidae</taxon>
        <taxon>Anisakis</taxon>
        <taxon>Anisakis simplex complex</taxon>
    </lineage>
</organism>
<name>A0A3P6PZA1_ANISI</name>
<dbReference type="PANTHER" id="PTHR45865:SF1">
    <property type="entry name" value="E3 UBIQUITIN-PROTEIN LIGASE SHPRH"/>
    <property type="match status" value="1"/>
</dbReference>
<evidence type="ECO:0000313" key="2">
    <source>
        <dbReference type="EMBL" id="VDK25241.1"/>
    </source>
</evidence>
<dbReference type="Gene3D" id="3.40.50.10810">
    <property type="entry name" value="Tandem AAA-ATPase domain"/>
    <property type="match status" value="1"/>
</dbReference>
<dbReference type="InterPro" id="IPR000330">
    <property type="entry name" value="SNF2_N"/>
</dbReference>
<dbReference type="GO" id="GO:0005524">
    <property type="term" value="F:ATP binding"/>
    <property type="evidence" value="ECO:0007669"/>
    <property type="project" value="InterPro"/>
</dbReference>
<dbReference type="EMBL" id="UYRR01010114">
    <property type="protein sequence ID" value="VDK25241.1"/>
    <property type="molecule type" value="Genomic_DNA"/>
</dbReference>
<dbReference type="PANTHER" id="PTHR45865">
    <property type="entry name" value="E3 UBIQUITIN-PROTEIN LIGASE SHPRH FAMILY MEMBER"/>
    <property type="match status" value="1"/>
</dbReference>
<dbReference type="GO" id="GO:0000209">
    <property type="term" value="P:protein polyubiquitination"/>
    <property type="evidence" value="ECO:0007669"/>
    <property type="project" value="TreeGrafter"/>
</dbReference>
<reference evidence="2 3" key="1">
    <citation type="submission" date="2018-11" db="EMBL/GenBank/DDBJ databases">
        <authorList>
            <consortium name="Pathogen Informatics"/>
        </authorList>
    </citation>
    <scope>NUCLEOTIDE SEQUENCE [LARGE SCALE GENOMIC DNA]</scope>
</reference>
<dbReference type="InterPro" id="IPR038718">
    <property type="entry name" value="SNF2-like_sf"/>
</dbReference>
<keyword evidence="3" id="KW-1185">Reference proteome</keyword>
<dbReference type="AlphaFoldDB" id="A0A3P6PZA1"/>
<dbReference type="InterPro" id="IPR027417">
    <property type="entry name" value="P-loop_NTPase"/>
</dbReference>
<proteinExistence type="predicted"/>
<feature type="non-terminal residue" evidence="2">
    <location>
        <position position="279"/>
    </location>
</feature>
<dbReference type="OrthoDB" id="5797712at2759"/>
<protein>
    <recommendedName>
        <fullName evidence="1">SNF2 N-terminal domain-containing protein</fullName>
    </recommendedName>
</protein>
<feature type="domain" description="SNF2 N-terminal" evidence="1">
    <location>
        <begin position="145"/>
        <end position="231"/>
    </location>
</feature>
<evidence type="ECO:0000313" key="3">
    <source>
        <dbReference type="Proteomes" id="UP000267096"/>
    </source>
</evidence>